<sequence length="494" mass="55479">MDCNSESPPIAKKVVKRAQRDIEFVCRQLLRFAKMPADELMAYLRKHPNESFCQIPYPKGSGHIQCGSLAWKRLGALTDLILDLDRGLARRVGRQRARSAVIDVFVKRVLQEAREDNQETAALLLQDTLAVLRQSLIVTEHYLPCVLFPDGAPDEFRIGPVTFTRRGKFFKDRKLVLRRSVEAETAAHIEYVNAAVARGFSRERAYSEVESQRLVRKLQARAIKTYRGYPWIASVKVTDCDKETSKERAVRAVEMTLHVVRVLLGAEPTRKIRHAWSQSDALRTAHLYADVHGVIHTSIGMNASGPVGTENWHEALMRGSYELAVFGSALTPIVDPVEVQHLGQRLIDAINWFGDAATDSNASASIVKYVSAIERLFFGKFEAGRTKIFACRVKNVLDAFGCNEDDCVHEQALAVYKTRSALVHGDNFPTEDELHKIERFAAALSRMCLLCSTQLYPMMSQAFDNPDPTKLEEVMKRIGSEGLNWLAEASGFSK</sequence>
<evidence type="ECO:0000313" key="1">
    <source>
        <dbReference type="EMBL" id="AYN22255.1"/>
    </source>
</evidence>
<reference evidence="1 2" key="1">
    <citation type="submission" date="2018-09" db="EMBL/GenBank/DDBJ databases">
        <title>Complete genome sequence of the hydrocarbonoclastic bacterium Alcaligenes aquatilis QD168, isolated from a crude-oil polluted marine sediment of Central Chile.</title>
        <authorList>
            <person name="Duran R.E."/>
            <person name="Barra B."/>
            <person name="Salva-Serra F."/>
            <person name="Mendez V."/>
            <person name="Moore E.R.B."/>
            <person name="Seeger M."/>
        </authorList>
    </citation>
    <scope>NUCLEOTIDE SEQUENCE [LARGE SCALE GENOMIC DNA]</scope>
    <source>
        <strain evidence="1 2">QD168</strain>
    </source>
</reference>
<proteinExistence type="predicted"/>
<dbReference type="Proteomes" id="UP000268070">
    <property type="component" value="Chromosome"/>
</dbReference>
<accession>A0A3G2HYV9</accession>
<evidence type="ECO:0000313" key="2">
    <source>
        <dbReference type="Proteomes" id="UP000268070"/>
    </source>
</evidence>
<protein>
    <submittedName>
        <fullName evidence="1">Uncharacterized protein</fullName>
    </submittedName>
</protein>
<dbReference type="RefSeq" id="WP_121739766.1">
    <property type="nucleotide sequence ID" value="NZ_CP032153.1"/>
</dbReference>
<organism evidence="1 2">
    <name type="scientific">Alcaligenes aquatilis</name>
    <dbReference type="NCBI Taxonomy" id="323284"/>
    <lineage>
        <taxon>Bacteria</taxon>
        <taxon>Pseudomonadati</taxon>
        <taxon>Pseudomonadota</taxon>
        <taxon>Betaproteobacteria</taxon>
        <taxon>Burkholderiales</taxon>
        <taxon>Alcaligenaceae</taxon>
        <taxon>Alcaligenes</taxon>
    </lineage>
</organism>
<dbReference type="AlphaFoldDB" id="A0A3G2HYV9"/>
<dbReference type="KEGG" id="aaqu:D3M96_17905"/>
<dbReference type="EMBL" id="CP032153">
    <property type="protein sequence ID" value="AYN22255.1"/>
    <property type="molecule type" value="Genomic_DNA"/>
</dbReference>
<gene>
    <name evidence="1" type="ORF">D3M96_17905</name>
</gene>
<dbReference type="OrthoDB" id="8477025at2"/>
<name>A0A3G2HYV9_9BURK</name>